<evidence type="ECO:0000313" key="6">
    <source>
        <dbReference type="Proteomes" id="UP001595796"/>
    </source>
</evidence>
<reference evidence="6" key="1">
    <citation type="journal article" date="2019" name="Int. J. Syst. Evol. Microbiol.">
        <title>The Global Catalogue of Microorganisms (GCM) 10K type strain sequencing project: providing services to taxonomists for standard genome sequencing and annotation.</title>
        <authorList>
            <consortium name="The Broad Institute Genomics Platform"/>
            <consortium name="The Broad Institute Genome Sequencing Center for Infectious Disease"/>
            <person name="Wu L."/>
            <person name="Ma J."/>
        </authorList>
    </citation>
    <scope>NUCLEOTIDE SEQUENCE [LARGE SCALE GENOMIC DNA]</scope>
    <source>
        <strain evidence="6">CGMCC 1.16444</strain>
    </source>
</reference>
<dbReference type="Pfam" id="PF17938">
    <property type="entry name" value="TetR_C_29"/>
    <property type="match status" value="1"/>
</dbReference>
<protein>
    <submittedName>
        <fullName evidence="5">TetR/AcrR family transcriptional regulator</fullName>
    </submittedName>
</protein>
<dbReference type="InterPro" id="IPR036271">
    <property type="entry name" value="Tet_transcr_reg_TetR-rel_C_sf"/>
</dbReference>
<dbReference type="Pfam" id="PF00440">
    <property type="entry name" value="TetR_N"/>
    <property type="match status" value="1"/>
</dbReference>
<organism evidence="5 6">
    <name type="scientific">Flaviflagellibacter deserti</name>
    <dbReference type="NCBI Taxonomy" id="2267266"/>
    <lineage>
        <taxon>Bacteria</taxon>
        <taxon>Pseudomonadati</taxon>
        <taxon>Pseudomonadota</taxon>
        <taxon>Alphaproteobacteria</taxon>
        <taxon>Hyphomicrobiales</taxon>
        <taxon>Flaviflagellibacter</taxon>
    </lineage>
</organism>
<proteinExistence type="predicted"/>
<dbReference type="InterPro" id="IPR050109">
    <property type="entry name" value="HTH-type_TetR-like_transc_reg"/>
</dbReference>
<sequence>MMKTTTPDSLATDAPAKARGSARKADSNRPKRNGAVTRQRILDVAMSEFADHGYSGSRIDRISASAGVNVGMIYHYFSNKDDLYLAALEACYKVIRDRERTLDVNEGDPISAMRQLIELTFDFLSTDPYFVRLIMSENLMMGRIAQRSATIPVMTQPLLDSLRTILKRGQAERLFHKDIDAENFYVSILGLCFVHVSNRYTLSSMFQHDFADPEWLKQRKGVVTDILISYLRGSEV</sequence>
<keyword evidence="1 2" id="KW-0238">DNA-binding</keyword>
<gene>
    <name evidence="5" type="ORF">ACFPFW_10930</name>
</gene>
<accession>A0ABV9Z3X0</accession>
<dbReference type="Proteomes" id="UP001595796">
    <property type="component" value="Unassembled WGS sequence"/>
</dbReference>
<dbReference type="Gene3D" id="1.10.357.10">
    <property type="entry name" value="Tetracycline Repressor, domain 2"/>
    <property type="match status" value="1"/>
</dbReference>
<dbReference type="SUPFAM" id="SSF48498">
    <property type="entry name" value="Tetracyclin repressor-like, C-terminal domain"/>
    <property type="match status" value="1"/>
</dbReference>
<keyword evidence="6" id="KW-1185">Reference proteome</keyword>
<dbReference type="InterPro" id="IPR009057">
    <property type="entry name" value="Homeodomain-like_sf"/>
</dbReference>
<dbReference type="InterPro" id="IPR001647">
    <property type="entry name" value="HTH_TetR"/>
</dbReference>
<feature type="domain" description="HTH tetR-type" evidence="4">
    <location>
        <begin position="35"/>
        <end position="95"/>
    </location>
</feature>
<dbReference type="SUPFAM" id="SSF46689">
    <property type="entry name" value="Homeodomain-like"/>
    <property type="match status" value="1"/>
</dbReference>
<dbReference type="InterPro" id="IPR041474">
    <property type="entry name" value="NicS_C"/>
</dbReference>
<dbReference type="PROSITE" id="PS50977">
    <property type="entry name" value="HTH_TETR_2"/>
    <property type="match status" value="1"/>
</dbReference>
<dbReference type="PANTHER" id="PTHR30328">
    <property type="entry name" value="TRANSCRIPTIONAL REPRESSOR"/>
    <property type="match status" value="1"/>
</dbReference>
<evidence type="ECO:0000259" key="4">
    <source>
        <dbReference type="PROSITE" id="PS50977"/>
    </source>
</evidence>
<dbReference type="RefSeq" id="WP_379770696.1">
    <property type="nucleotide sequence ID" value="NZ_JBHSJF010000006.1"/>
</dbReference>
<evidence type="ECO:0000256" key="2">
    <source>
        <dbReference type="PROSITE-ProRule" id="PRU00335"/>
    </source>
</evidence>
<feature type="DNA-binding region" description="H-T-H motif" evidence="2">
    <location>
        <begin position="58"/>
        <end position="77"/>
    </location>
</feature>
<evidence type="ECO:0000256" key="1">
    <source>
        <dbReference type="ARBA" id="ARBA00023125"/>
    </source>
</evidence>
<dbReference type="PRINTS" id="PR00455">
    <property type="entry name" value="HTHTETR"/>
</dbReference>
<feature type="region of interest" description="Disordered" evidence="3">
    <location>
        <begin position="1"/>
        <end position="37"/>
    </location>
</feature>
<comment type="caution">
    <text evidence="5">The sequence shown here is derived from an EMBL/GenBank/DDBJ whole genome shotgun (WGS) entry which is preliminary data.</text>
</comment>
<dbReference type="PANTHER" id="PTHR30328:SF54">
    <property type="entry name" value="HTH-TYPE TRANSCRIPTIONAL REPRESSOR SCO4008"/>
    <property type="match status" value="1"/>
</dbReference>
<name>A0ABV9Z3X0_9HYPH</name>
<evidence type="ECO:0000256" key="3">
    <source>
        <dbReference type="SAM" id="MobiDB-lite"/>
    </source>
</evidence>
<dbReference type="EMBL" id="JBHSJF010000006">
    <property type="protein sequence ID" value="MFC5068523.1"/>
    <property type="molecule type" value="Genomic_DNA"/>
</dbReference>
<evidence type="ECO:0000313" key="5">
    <source>
        <dbReference type="EMBL" id="MFC5068523.1"/>
    </source>
</evidence>